<evidence type="ECO:0000256" key="3">
    <source>
        <dbReference type="ARBA" id="ARBA00022723"/>
    </source>
</evidence>
<dbReference type="InterPro" id="IPR016454">
    <property type="entry name" value="Cysteine_dSase"/>
</dbReference>
<gene>
    <name evidence="9" type="ORF">IAB04_05785</name>
</gene>
<keyword evidence="6" id="KW-0411">Iron-sulfur</keyword>
<evidence type="ECO:0000313" key="9">
    <source>
        <dbReference type="EMBL" id="HIU48856.1"/>
    </source>
</evidence>
<dbReference type="InterPro" id="IPR015422">
    <property type="entry name" value="PyrdxlP-dep_Trfase_small"/>
</dbReference>
<dbReference type="Proteomes" id="UP000824111">
    <property type="component" value="Unassembled WGS sequence"/>
</dbReference>
<reference evidence="9" key="1">
    <citation type="submission" date="2020-10" db="EMBL/GenBank/DDBJ databases">
        <authorList>
            <person name="Gilroy R."/>
        </authorList>
    </citation>
    <scope>NUCLEOTIDE SEQUENCE</scope>
    <source>
        <strain evidence="9">ChiSjej4B22-9803</strain>
    </source>
</reference>
<evidence type="ECO:0000256" key="1">
    <source>
        <dbReference type="ARBA" id="ARBA00001933"/>
    </source>
</evidence>
<keyword evidence="3" id="KW-0479">Metal-binding</keyword>
<accession>A0A9D1LVM4</accession>
<name>A0A9D1LVM4_9FIRM</name>
<dbReference type="PANTHER" id="PTHR11601">
    <property type="entry name" value="CYSTEINE DESULFURYLASE FAMILY MEMBER"/>
    <property type="match status" value="1"/>
</dbReference>
<dbReference type="GO" id="GO:0046872">
    <property type="term" value="F:metal ion binding"/>
    <property type="evidence" value="ECO:0007669"/>
    <property type="project" value="UniProtKB-KW"/>
</dbReference>
<dbReference type="PROSITE" id="PS00595">
    <property type="entry name" value="AA_TRANSFER_CLASS_5"/>
    <property type="match status" value="1"/>
</dbReference>
<dbReference type="InterPro" id="IPR000192">
    <property type="entry name" value="Aminotrans_V_dom"/>
</dbReference>
<dbReference type="PANTHER" id="PTHR11601:SF50">
    <property type="entry name" value="CYSTEINE DESULFURASE ISCS 2-RELATED"/>
    <property type="match status" value="1"/>
</dbReference>
<dbReference type="Gene3D" id="3.90.1150.10">
    <property type="entry name" value="Aspartate Aminotransferase, domain 1"/>
    <property type="match status" value="1"/>
</dbReference>
<proteinExistence type="inferred from homology"/>
<evidence type="ECO:0000313" key="10">
    <source>
        <dbReference type="Proteomes" id="UP000824111"/>
    </source>
</evidence>
<dbReference type="PIRSF" id="PIRSF005572">
    <property type="entry name" value="NifS"/>
    <property type="match status" value="1"/>
</dbReference>
<dbReference type="EMBL" id="DVND01000150">
    <property type="protein sequence ID" value="HIU48856.1"/>
    <property type="molecule type" value="Genomic_DNA"/>
</dbReference>
<dbReference type="InterPro" id="IPR015421">
    <property type="entry name" value="PyrdxlP-dep_Trfase_major"/>
</dbReference>
<dbReference type="Pfam" id="PF00266">
    <property type="entry name" value="Aminotran_5"/>
    <property type="match status" value="1"/>
</dbReference>
<reference evidence="9" key="2">
    <citation type="journal article" date="2021" name="PeerJ">
        <title>Extensive microbial diversity within the chicken gut microbiome revealed by metagenomics and culture.</title>
        <authorList>
            <person name="Gilroy R."/>
            <person name="Ravi A."/>
            <person name="Getino M."/>
            <person name="Pursley I."/>
            <person name="Horton D.L."/>
            <person name="Alikhan N.F."/>
            <person name="Baker D."/>
            <person name="Gharbi K."/>
            <person name="Hall N."/>
            <person name="Watson M."/>
            <person name="Adriaenssens E.M."/>
            <person name="Foster-Nyarko E."/>
            <person name="Jarju S."/>
            <person name="Secka A."/>
            <person name="Antonio M."/>
            <person name="Oren A."/>
            <person name="Chaudhuri R.R."/>
            <person name="La Ragione R."/>
            <person name="Hildebrand F."/>
            <person name="Pallen M.J."/>
        </authorList>
    </citation>
    <scope>NUCLEOTIDE SEQUENCE</scope>
    <source>
        <strain evidence="9">ChiSjej4B22-9803</strain>
    </source>
</reference>
<keyword evidence="4" id="KW-0663">Pyridoxal phosphate</keyword>
<evidence type="ECO:0000256" key="7">
    <source>
        <dbReference type="RuleBase" id="RU004504"/>
    </source>
</evidence>
<comment type="similarity">
    <text evidence="2">Belongs to the class-V pyridoxal-phosphate-dependent aminotransferase family. NifS/IscS subfamily.</text>
</comment>
<evidence type="ECO:0000256" key="5">
    <source>
        <dbReference type="ARBA" id="ARBA00023004"/>
    </source>
</evidence>
<evidence type="ECO:0000256" key="4">
    <source>
        <dbReference type="ARBA" id="ARBA00022898"/>
    </source>
</evidence>
<organism evidence="9 10">
    <name type="scientific">Candidatus Avimonoglobus intestinipullorum</name>
    <dbReference type="NCBI Taxonomy" id="2840699"/>
    <lineage>
        <taxon>Bacteria</taxon>
        <taxon>Bacillati</taxon>
        <taxon>Bacillota</taxon>
        <taxon>Clostridia</taxon>
        <taxon>Eubacteriales</taxon>
        <taxon>Candidatus Avimonoglobus</taxon>
    </lineage>
</organism>
<dbReference type="SUPFAM" id="SSF53383">
    <property type="entry name" value="PLP-dependent transferases"/>
    <property type="match status" value="1"/>
</dbReference>
<dbReference type="GO" id="GO:0003824">
    <property type="term" value="F:catalytic activity"/>
    <property type="evidence" value="ECO:0007669"/>
    <property type="project" value="UniProtKB-ARBA"/>
</dbReference>
<dbReference type="AlphaFoldDB" id="A0A9D1LVM4"/>
<evidence type="ECO:0000259" key="8">
    <source>
        <dbReference type="Pfam" id="PF00266"/>
    </source>
</evidence>
<keyword evidence="5" id="KW-0408">Iron</keyword>
<dbReference type="InterPro" id="IPR020578">
    <property type="entry name" value="Aminotrans_V_PyrdxlP_BS"/>
</dbReference>
<feature type="domain" description="Aminotransferase class V" evidence="8">
    <location>
        <begin position="2"/>
        <end position="357"/>
    </location>
</feature>
<comment type="cofactor">
    <cofactor evidence="1 7">
        <name>pyridoxal 5'-phosphate</name>
        <dbReference type="ChEBI" id="CHEBI:597326"/>
    </cofactor>
</comment>
<evidence type="ECO:0000256" key="6">
    <source>
        <dbReference type="ARBA" id="ARBA00023014"/>
    </source>
</evidence>
<dbReference type="Gene3D" id="1.10.260.50">
    <property type="match status" value="1"/>
</dbReference>
<sequence>MIYLDNAATTRPSAAAVRAAQRAMEQFGNPSSMHRLGLEAEKLVKQSRSAVAGVLGVDAAHIYFTSGGTEANNTAVLGAANLKHARHAITTKIEHASVLAPFKLLEEQGFEVTYLDVNENGQISLEQFEAALRPDTALVSVMHVNNETGAIQPVEQLKPMMKAKAPRALLHVDGVQGFGKYPLKPRQWGIDLLTVSAHKIHGLKGTGALYTDKTTITPLIQGGGQQAGFRSGTENVVGIAAFGAAAAETALEDHAAAALRERLKNGILEHIQNVRIHEAAAGQSAYVLNVSFMGIKAEILLHALEPYRIYVSTGSACSTHKPEPSHVLAAMGCSREEIMGAVRFSFSEELTIEDMDATVSALAKEVGQIRKYMR</sequence>
<protein>
    <submittedName>
        <fullName evidence="9">Cysteine desulfurase</fullName>
    </submittedName>
</protein>
<dbReference type="Gene3D" id="3.40.640.10">
    <property type="entry name" value="Type I PLP-dependent aspartate aminotransferase-like (Major domain)"/>
    <property type="match status" value="1"/>
</dbReference>
<evidence type="ECO:0000256" key="2">
    <source>
        <dbReference type="ARBA" id="ARBA00006490"/>
    </source>
</evidence>
<dbReference type="GO" id="GO:0051536">
    <property type="term" value="F:iron-sulfur cluster binding"/>
    <property type="evidence" value="ECO:0007669"/>
    <property type="project" value="UniProtKB-KW"/>
</dbReference>
<comment type="caution">
    <text evidence="9">The sequence shown here is derived from an EMBL/GenBank/DDBJ whole genome shotgun (WGS) entry which is preliminary data.</text>
</comment>
<dbReference type="InterPro" id="IPR015424">
    <property type="entry name" value="PyrdxlP-dep_Trfase"/>
</dbReference>